<proteinExistence type="predicted"/>
<dbReference type="AlphaFoldDB" id="A0A6I4I652"/>
<comment type="caution">
    <text evidence="2">The sequence shown here is derived from an EMBL/GenBank/DDBJ whole genome shotgun (WGS) entry which is preliminary data.</text>
</comment>
<keyword evidence="1" id="KW-1133">Transmembrane helix</keyword>
<evidence type="ECO:0000313" key="3">
    <source>
        <dbReference type="Proteomes" id="UP000434850"/>
    </source>
</evidence>
<dbReference type="Proteomes" id="UP000434850">
    <property type="component" value="Unassembled WGS sequence"/>
</dbReference>
<protein>
    <recommendedName>
        <fullName evidence="4">Gliding motility protein GldL</fullName>
    </recommendedName>
</protein>
<evidence type="ECO:0000313" key="2">
    <source>
        <dbReference type="EMBL" id="MVN90347.1"/>
    </source>
</evidence>
<dbReference type="EMBL" id="WQLA01000001">
    <property type="protein sequence ID" value="MVN90347.1"/>
    <property type="molecule type" value="Genomic_DNA"/>
</dbReference>
<feature type="transmembrane region" description="Helical" evidence="1">
    <location>
        <begin position="44"/>
        <end position="67"/>
    </location>
</feature>
<dbReference type="OrthoDB" id="799545at2"/>
<accession>A0A6I4I652</accession>
<dbReference type="RefSeq" id="WP_157540107.1">
    <property type="nucleotide sequence ID" value="NZ_WQLA01000001.1"/>
</dbReference>
<keyword evidence="3" id="KW-1185">Reference proteome</keyword>
<gene>
    <name evidence="2" type="ORF">GO816_04335</name>
</gene>
<reference evidence="2 3" key="1">
    <citation type="submission" date="2019-12" db="EMBL/GenBank/DDBJ databases">
        <title>Mucilaginibacter sp. HME9299 genome sequencing and assembly.</title>
        <authorList>
            <person name="Kang H."/>
            <person name="Kim H."/>
            <person name="Joh K."/>
        </authorList>
    </citation>
    <scope>NUCLEOTIDE SEQUENCE [LARGE SCALE GENOMIC DNA]</scope>
    <source>
        <strain evidence="2 3">HME9299</strain>
    </source>
</reference>
<evidence type="ECO:0000256" key="1">
    <source>
        <dbReference type="SAM" id="Phobius"/>
    </source>
</evidence>
<keyword evidence="1" id="KW-0812">Transmembrane</keyword>
<evidence type="ECO:0008006" key="4">
    <source>
        <dbReference type="Google" id="ProtNLM"/>
    </source>
</evidence>
<keyword evidence="1" id="KW-0472">Membrane</keyword>
<sequence length="69" mass="7446">MSSMQKANAVNIYVILSVATIIGIVGVFFRFLDEIFGHGFIFTSISNIILVIGIIISLKGVFAILGARD</sequence>
<organism evidence="2 3">
    <name type="scientific">Mucilaginibacter aquatilis</name>
    <dbReference type="NCBI Taxonomy" id="1517760"/>
    <lineage>
        <taxon>Bacteria</taxon>
        <taxon>Pseudomonadati</taxon>
        <taxon>Bacteroidota</taxon>
        <taxon>Sphingobacteriia</taxon>
        <taxon>Sphingobacteriales</taxon>
        <taxon>Sphingobacteriaceae</taxon>
        <taxon>Mucilaginibacter</taxon>
    </lineage>
</organism>
<feature type="transmembrane region" description="Helical" evidence="1">
    <location>
        <begin position="12"/>
        <end position="32"/>
    </location>
</feature>
<name>A0A6I4I652_9SPHI</name>